<reference evidence="3 4" key="1">
    <citation type="journal article" date="2009" name="Stand. Genomic Sci.">
        <title>Complete genome sequence of Jonesia denitrificans type strain (Prevot 55134).</title>
        <authorList>
            <person name="Pukall R."/>
            <person name="Gehrich-Schroter G."/>
            <person name="Lapidus A."/>
            <person name="Nolan M."/>
            <person name="Glavina Del Rio T."/>
            <person name="Lucas S."/>
            <person name="Chen F."/>
            <person name="Tice H."/>
            <person name="Pitluck S."/>
            <person name="Cheng J.F."/>
            <person name="Copeland A."/>
            <person name="Saunders E."/>
            <person name="Brettin T."/>
            <person name="Detter J.C."/>
            <person name="Bruce D."/>
            <person name="Goodwin L."/>
            <person name="Pati A."/>
            <person name="Ivanova N."/>
            <person name="Mavromatis K."/>
            <person name="Ovchinnikova G."/>
            <person name="Chen A."/>
            <person name="Palaniappan K."/>
            <person name="Land M."/>
            <person name="Hauser L."/>
            <person name="Chang Y.J."/>
            <person name="Jeffries C.D."/>
            <person name="Chain P."/>
            <person name="Goker M."/>
            <person name="Bristow J."/>
            <person name="Eisen J.A."/>
            <person name="Markowitz V."/>
            <person name="Hugenholtz P."/>
            <person name="Kyrpides N.C."/>
            <person name="Klenk H.P."/>
            <person name="Han C."/>
        </authorList>
    </citation>
    <scope>NUCLEOTIDE SEQUENCE [LARGE SCALE GENOMIC DNA]</scope>
    <source>
        <strain evidence="4">ATCC 14870 / DSM 20603 / BCRC 15368 / CIP 55.134 / JCM 11481 / NBRC 15587 / NCTC 10816 / Prevot 55134</strain>
    </source>
</reference>
<keyword evidence="4" id="KW-1185">Reference proteome</keyword>
<dbReference type="CDD" id="cd12797">
    <property type="entry name" value="M23_peptidase"/>
    <property type="match status" value="1"/>
</dbReference>
<dbReference type="AlphaFoldDB" id="C7R3C3"/>
<dbReference type="HOGENOM" id="CLU_077601_4_1_11"/>
<dbReference type="InterPro" id="IPR011055">
    <property type="entry name" value="Dup_hybrid_motif"/>
</dbReference>
<dbReference type="STRING" id="471856.Jden_1003"/>
<dbReference type="InterPro" id="IPR016047">
    <property type="entry name" value="M23ase_b-sheet_dom"/>
</dbReference>
<dbReference type="OrthoDB" id="5245088at2"/>
<organism evidence="3 4">
    <name type="scientific">Jonesia denitrificans (strain ATCC 14870 / DSM 20603 / BCRC 15368 / CIP 55.134 / JCM 11481 / NBRC 15587 / NCTC 10816 / Prevot 55134)</name>
    <name type="common">Listeria denitrificans</name>
    <dbReference type="NCBI Taxonomy" id="471856"/>
    <lineage>
        <taxon>Bacteria</taxon>
        <taxon>Bacillati</taxon>
        <taxon>Actinomycetota</taxon>
        <taxon>Actinomycetes</taxon>
        <taxon>Micrococcales</taxon>
        <taxon>Jonesiaceae</taxon>
        <taxon>Jonesia</taxon>
    </lineage>
</organism>
<evidence type="ECO:0000313" key="3">
    <source>
        <dbReference type="EMBL" id="ACV08659.1"/>
    </source>
</evidence>
<dbReference type="Proteomes" id="UP000000628">
    <property type="component" value="Chromosome"/>
</dbReference>
<feature type="chain" id="PRO_5038367646" evidence="1">
    <location>
        <begin position="23"/>
        <end position="170"/>
    </location>
</feature>
<dbReference type="eggNOG" id="COG0739">
    <property type="taxonomic scope" value="Bacteria"/>
</dbReference>
<accession>C7R3C3</accession>
<dbReference type="SUPFAM" id="SSF51261">
    <property type="entry name" value="Duplicated hybrid motif"/>
    <property type="match status" value="1"/>
</dbReference>
<evidence type="ECO:0000256" key="1">
    <source>
        <dbReference type="SAM" id="SignalP"/>
    </source>
</evidence>
<evidence type="ECO:0000259" key="2">
    <source>
        <dbReference type="Pfam" id="PF01551"/>
    </source>
</evidence>
<feature type="domain" description="M23ase beta-sheet core" evidence="2">
    <location>
        <begin position="61"/>
        <end position="156"/>
    </location>
</feature>
<sequence>MLSLILAAVWTLGLATPPTVTMMPTVLPIPGDVAAVDRATLVREGIIINDFDPPAQRWQAGHRGIDLRASDATELYTPSSGTVTFAGVVAGKNVVVLQHDNGLRSSFEPVTTQLPVGTFVEKGRIFAHRLPDAVSHCSGEGCIHWGVKDGDTYVDPLTLINPWVRVRLLE</sequence>
<dbReference type="EMBL" id="CP001706">
    <property type="protein sequence ID" value="ACV08659.1"/>
    <property type="molecule type" value="Genomic_DNA"/>
</dbReference>
<protein>
    <submittedName>
        <fullName evidence="3">Peptidase M23</fullName>
    </submittedName>
</protein>
<dbReference type="KEGG" id="jde:Jden_1003"/>
<proteinExistence type="predicted"/>
<evidence type="ECO:0000313" key="4">
    <source>
        <dbReference type="Proteomes" id="UP000000628"/>
    </source>
</evidence>
<gene>
    <name evidence="3" type="ordered locus">Jden_1003</name>
</gene>
<feature type="signal peptide" evidence="1">
    <location>
        <begin position="1"/>
        <end position="22"/>
    </location>
</feature>
<dbReference type="Pfam" id="PF01551">
    <property type="entry name" value="Peptidase_M23"/>
    <property type="match status" value="1"/>
</dbReference>
<dbReference type="RefSeq" id="WP_015771287.1">
    <property type="nucleotide sequence ID" value="NC_013174.1"/>
</dbReference>
<name>C7R3C3_JONDD</name>
<keyword evidence="1" id="KW-0732">Signal</keyword>
<dbReference type="Gene3D" id="2.70.70.10">
    <property type="entry name" value="Glucose Permease (Domain IIA)"/>
    <property type="match status" value="1"/>
</dbReference>